<dbReference type="Proteomes" id="UP000472260">
    <property type="component" value="Unassembled WGS sequence"/>
</dbReference>
<dbReference type="Gene3D" id="3.30.500.10">
    <property type="entry name" value="MHC class I-like antigen recognition-like"/>
    <property type="match status" value="1"/>
</dbReference>
<dbReference type="PANTHER" id="PTHR16675">
    <property type="entry name" value="MHC CLASS I-RELATED"/>
    <property type="match status" value="1"/>
</dbReference>
<proteinExistence type="inferred from homology"/>
<reference evidence="4" key="1">
    <citation type="submission" date="2025-08" db="UniProtKB">
        <authorList>
            <consortium name="Ensembl"/>
        </authorList>
    </citation>
    <scope>IDENTIFICATION</scope>
</reference>
<dbReference type="FunFam" id="3.30.500.10:FF:000001">
    <property type="entry name" value="H-2 class I histocompatibility antigen, alpha chain"/>
    <property type="match status" value="1"/>
</dbReference>
<keyword evidence="1" id="KW-0325">Glycoprotein</keyword>
<dbReference type="InterPro" id="IPR011162">
    <property type="entry name" value="MHC_I/II-like_Ag-recog"/>
</dbReference>
<evidence type="ECO:0000313" key="4">
    <source>
        <dbReference type="Ensembl" id="ENSSANP00000056233.1"/>
    </source>
</evidence>
<dbReference type="SUPFAM" id="SSF54452">
    <property type="entry name" value="MHC antigen-recognition domain"/>
    <property type="match status" value="1"/>
</dbReference>
<evidence type="ECO:0000259" key="3">
    <source>
        <dbReference type="Pfam" id="PF00129"/>
    </source>
</evidence>
<dbReference type="InterPro" id="IPR011161">
    <property type="entry name" value="MHC_I-like_Ag-recog"/>
</dbReference>
<organism evidence="4 5">
    <name type="scientific">Sinocyclocheilus anshuiensis</name>
    <dbReference type="NCBI Taxonomy" id="1608454"/>
    <lineage>
        <taxon>Eukaryota</taxon>
        <taxon>Metazoa</taxon>
        <taxon>Chordata</taxon>
        <taxon>Craniata</taxon>
        <taxon>Vertebrata</taxon>
        <taxon>Euteleostomi</taxon>
        <taxon>Actinopterygii</taxon>
        <taxon>Neopterygii</taxon>
        <taxon>Teleostei</taxon>
        <taxon>Ostariophysi</taxon>
        <taxon>Cypriniformes</taxon>
        <taxon>Cyprinidae</taxon>
        <taxon>Cyprininae</taxon>
        <taxon>Sinocyclocheilus</taxon>
    </lineage>
</organism>
<dbReference type="InterPro" id="IPR050208">
    <property type="entry name" value="MHC_class-I_related"/>
</dbReference>
<evidence type="ECO:0000256" key="1">
    <source>
        <dbReference type="ARBA" id="ARBA00023180"/>
    </source>
</evidence>
<name>A0A671PBX0_9TELE</name>
<sequence>KLLLLLFLTNSAVRKHSLRYFYAGVSGVVDFPEFTAVGLVDDEQFMYFDSNIKKAVPKTEWIRQNEGADYWDRQTQPLIGSHQNFKNNIQVLKEWFNQSAGVHTLQRMYGCEFDDQTGATNAFKQYGYDGEDFVSLDWKELRYISPVQQGIQTAQNWNNKRGFLENDRNYYSTICIEWLKKYLQYGKSRLHKTGMSECACFLKCSQFFYFKHTDHVAFVVEMINRGDY</sequence>
<evidence type="ECO:0000256" key="2">
    <source>
        <dbReference type="RuleBase" id="RU004439"/>
    </source>
</evidence>
<dbReference type="PANTHER" id="PTHR16675:SF237">
    <property type="entry name" value="MHC CLASS I ANTIGEN TRANSCRIPT VARIANT 1-RELATED"/>
    <property type="match status" value="1"/>
</dbReference>
<dbReference type="Pfam" id="PF00129">
    <property type="entry name" value="MHC_I"/>
    <property type="match status" value="1"/>
</dbReference>
<dbReference type="InterPro" id="IPR001039">
    <property type="entry name" value="MHC_I_a_a1/a2"/>
</dbReference>
<accession>A0A671PBX0</accession>
<protein>
    <recommendedName>
        <fullName evidence="3">MHC class I-like antigen recognition-like domain-containing protein</fullName>
    </recommendedName>
</protein>
<dbReference type="InterPro" id="IPR037055">
    <property type="entry name" value="MHC_I-like_Ag-recog_sf"/>
</dbReference>
<evidence type="ECO:0000313" key="5">
    <source>
        <dbReference type="Proteomes" id="UP000472260"/>
    </source>
</evidence>
<dbReference type="GO" id="GO:0005615">
    <property type="term" value="C:extracellular space"/>
    <property type="evidence" value="ECO:0007669"/>
    <property type="project" value="TreeGrafter"/>
</dbReference>
<comment type="similarity">
    <text evidence="2">Belongs to the MHC class I family.</text>
</comment>
<dbReference type="GO" id="GO:0006955">
    <property type="term" value="P:immune response"/>
    <property type="evidence" value="ECO:0007669"/>
    <property type="project" value="TreeGrafter"/>
</dbReference>
<dbReference type="Ensembl" id="ENSSANT00000059838.1">
    <property type="protein sequence ID" value="ENSSANP00000056233.1"/>
    <property type="gene ID" value="ENSSANG00000028170.1"/>
</dbReference>
<dbReference type="PRINTS" id="PR01638">
    <property type="entry name" value="MHCCLASSI"/>
</dbReference>
<keyword evidence="5" id="KW-1185">Reference proteome</keyword>
<feature type="domain" description="MHC class I-like antigen recognition-like" evidence="3">
    <location>
        <begin position="15"/>
        <end position="190"/>
    </location>
</feature>
<dbReference type="GO" id="GO:0009897">
    <property type="term" value="C:external side of plasma membrane"/>
    <property type="evidence" value="ECO:0007669"/>
    <property type="project" value="TreeGrafter"/>
</dbReference>
<dbReference type="AlphaFoldDB" id="A0A671PBX0"/>
<reference evidence="4" key="2">
    <citation type="submission" date="2025-09" db="UniProtKB">
        <authorList>
            <consortium name="Ensembl"/>
        </authorList>
    </citation>
    <scope>IDENTIFICATION</scope>
</reference>